<keyword evidence="2" id="KW-1185">Reference proteome</keyword>
<gene>
    <name evidence="1" type="ORF">HNP25_002559</name>
</gene>
<evidence type="ECO:0000313" key="1">
    <source>
        <dbReference type="EMBL" id="MBB6003900.1"/>
    </source>
</evidence>
<dbReference type="Proteomes" id="UP000524404">
    <property type="component" value="Unassembled WGS sequence"/>
</dbReference>
<evidence type="ECO:0000313" key="2">
    <source>
        <dbReference type="Proteomes" id="UP000524404"/>
    </source>
</evidence>
<proteinExistence type="predicted"/>
<protein>
    <submittedName>
        <fullName evidence="1">Uncharacterized protein</fullName>
    </submittedName>
</protein>
<reference evidence="1 2" key="1">
    <citation type="submission" date="2020-08" db="EMBL/GenBank/DDBJ databases">
        <title>Functional genomics of gut bacteria from endangered species of beetles.</title>
        <authorList>
            <person name="Carlos-Shanley C."/>
        </authorList>
    </citation>
    <scope>NUCLEOTIDE SEQUENCE [LARGE SCALE GENOMIC DNA]</scope>
    <source>
        <strain evidence="1 2">S00070</strain>
    </source>
</reference>
<sequence length="132" mass="14746">MKAELIPISKNTQLIVGKSYPVRCARMKDGAIIPIIGKKHADPELGVVGEHYHIDGRFFLPKAVTEKYQIDEDGRTNVILCANEEDIDWNCIVELVVKQKKCVRLTTGVNPPSRDSTSIWGSLKGFEILQVV</sequence>
<organism evidence="1 2">
    <name type="scientific">Arcicella rosea</name>
    <dbReference type="NCBI Taxonomy" id="502909"/>
    <lineage>
        <taxon>Bacteria</taxon>
        <taxon>Pseudomonadati</taxon>
        <taxon>Bacteroidota</taxon>
        <taxon>Cytophagia</taxon>
        <taxon>Cytophagales</taxon>
        <taxon>Flectobacillaceae</taxon>
        <taxon>Arcicella</taxon>
    </lineage>
</organism>
<name>A0A841EUC7_9BACT</name>
<comment type="caution">
    <text evidence="1">The sequence shown here is derived from an EMBL/GenBank/DDBJ whole genome shotgun (WGS) entry which is preliminary data.</text>
</comment>
<dbReference type="AlphaFoldDB" id="A0A841EUC7"/>
<dbReference type="EMBL" id="JACHKT010000017">
    <property type="protein sequence ID" value="MBB6003900.1"/>
    <property type="molecule type" value="Genomic_DNA"/>
</dbReference>
<dbReference type="RefSeq" id="WP_184134586.1">
    <property type="nucleotide sequence ID" value="NZ_JACHKT010000017.1"/>
</dbReference>
<accession>A0A841EUC7</accession>